<dbReference type="InterPro" id="IPR050396">
    <property type="entry name" value="Glycosyltr_51/Transpeptidase"/>
</dbReference>
<evidence type="ECO:0000259" key="3">
    <source>
        <dbReference type="Pfam" id="PF00905"/>
    </source>
</evidence>
<gene>
    <name evidence="4" type="ORF">G9H71_22970</name>
</gene>
<accession>A0ABX0H054</accession>
<dbReference type="RefSeq" id="WP_231135359.1">
    <property type="nucleotide sequence ID" value="NZ_JAANNP010000264.1"/>
</dbReference>
<reference evidence="4 5" key="1">
    <citation type="submission" date="2020-03" db="EMBL/GenBank/DDBJ databases">
        <title>Two novel Motilibacter sp.</title>
        <authorList>
            <person name="Liu S."/>
        </authorList>
    </citation>
    <scope>NUCLEOTIDE SEQUENCE [LARGE SCALE GENOMIC DNA]</scope>
    <source>
        <strain evidence="4 5">E257</strain>
    </source>
</reference>
<dbReference type="Pfam" id="PF00905">
    <property type="entry name" value="Transpeptidase"/>
    <property type="match status" value="1"/>
</dbReference>
<dbReference type="SUPFAM" id="SSF56601">
    <property type="entry name" value="beta-lactamase/transpeptidase-like"/>
    <property type="match status" value="1"/>
</dbReference>
<evidence type="ECO:0000313" key="4">
    <source>
        <dbReference type="EMBL" id="NHC16646.1"/>
    </source>
</evidence>
<feature type="non-terminal residue" evidence="4">
    <location>
        <position position="241"/>
    </location>
</feature>
<dbReference type="PANTHER" id="PTHR32282">
    <property type="entry name" value="BINDING PROTEIN TRANSPEPTIDASE, PUTATIVE-RELATED"/>
    <property type="match status" value="1"/>
</dbReference>
<keyword evidence="1" id="KW-0328">Glycosyltransferase</keyword>
<name>A0ABX0H054_9ACTN</name>
<keyword evidence="2" id="KW-0808">Transferase</keyword>
<feature type="non-terminal residue" evidence="4">
    <location>
        <position position="1"/>
    </location>
</feature>
<organism evidence="4 5">
    <name type="scientific">Motilibacter deserti</name>
    <dbReference type="NCBI Taxonomy" id="2714956"/>
    <lineage>
        <taxon>Bacteria</taxon>
        <taxon>Bacillati</taxon>
        <taxon>Actinomycetota</taxon>
        <taxon>Actinomycetes</taxon>
        <taxon>Motilibacterales</taxon>
        <taxon>Motilibacteraceae</taxon>
        <taxon>Motilibacter</taxon>
    </lineage>
</organism>
<dbReference type="PANTHER" id="PTHR32282:SF34">
    <property type="entry name" value="PENICILLIN-BINDING PROTEIN 1A"/>
    <property type="match status" value="1"/>
</dbReference>
<comment type="caution">
    <text evidence="4">The sequence shown here is derived from an EMBL/GenBank/DDBJ whole genome shotgun (WGS) entry which is preliminary data.</text>
</comment>
<feature type="domain" description="Penicillin-binding protein transpeptidase" evidence="3">
    <location>
        <begin position="15"/>
        <end position="190"/>
    </location>
</feature>
<protein>
    <submittedName>
        <fullName evidence="4">Penicillin-binding protein</fullName>
    </submittedName>
</protein>
<dbReference type="InterPro" id="IPR001460">
    <property type="entry name" value="PCN-bd_Tpept"/>
</dbReference>
<dbReference type="Proteomes" id="UP000800981">
    <property type="component" value="Unassembled WGS sequence"/>
</dbReference>
<proteinExistence type="predicted"/>
<evidence type="ECO:0000256" key="2">
    <source>
        <dbReference type="ARBA" id="ARBA00022679"/>
    </source>
</evidence>
<keyword evidence="5" id="KW-1185">Reference proteome</keyword>
<dbReference type="Gene3D" id="3.40.710.10">
    <property type="entry name" value="DD-peptidase/beta-lactamase superfamily"/>
    <property type="match status" value="1"/>
</dbReference>
<dbReference type="EMBL" id="JAANNP010000264">
    <property type="protein sequence ID" value="NHC16646.1"/>
    <property type="molecule type" value="Genomic_DNA"/>
</dbReference>
<evidence type="ECO:0000313" key="5">
    <source>
        <dbReference type="Proteomes" id="UP000800981"/>
    </source>
</evidence>
<evidence type="ECO:0000256" key="1">
    <source>
        <dbReference type="ARBA" id="ARBA00022676"/>
    </source>
</evidence>
<dbReference type="InterPro" id="IPR012338">
    <property type="entry name" value="Beta-lactam/transpept-like"/>
</dbReference>
<sequence length="241" mass="25535">PMSLPGGGSVRNEFNESYGSNVSLLTGLRRSVNTVFVDEAIDVGPAKVRQAITSSGIPDDAPGLETNARIPLGIASVSPLQMALGYSTFAGEGMRPKKAYSIQRVWAVDDPDKMLIQAPKQPDRVRVFSRDIARDVTYAMEQVVRNGTGTEALAVGTDVAGKTGTHGVDDKTLTAWFVGFTPELSTAVSFYRGEETQEDLDGVGGEGTAAFFGGGFPARIWTAYMSAAVELPGYDGGTDFP</sequence>